<dbReference type="Proteomes" id="UP001279410">
    <property type="component" value="Unassembled WGS sequence"/>
</dbReference>
<organism evidence="1 2">
    <name type="scientific">Lates japonicus</name>
    <name type="common">Japanese lates</name>
    <dbReference type="NCBI Taxonomy" id="270547"/>
    <lineage>
        <taxon>Eukaryota</taxon>
        <taxon>Metazoa</taxon>
        <taxon>Chordata</taxon>
        <taxon>Craniata</taxon>
        <taxon>Vertebrata</taxon>
        <taxon>Euteleostomi</taxon>
        <taxon>Actinopterygii</taxon>
        <taxon>Neopterygii</taxon>
        <taxon>Teleostei</taxon>
        <taxon>Neoteleostei</taxon>
        <taxon>Acanthomorphata</taxon>
        <taxon>Carangaria</taxon>
        <taxon>Carangaria incertae sedis</taxon>
        <taxon>Centropomidae</taxon>
        <taxon>Lates</taxon>
    </lineage>
</organism>
<comment type="caution">
    <text evidence="1">The sequence shown here is derived from an EMBL/GenBank/DDBJ whole genome shotgun (WGS) entry which is preliminary data.</text>
</comment>
<name>A0AAD3N781_LATJO</name>
<dbReference type="EMBL" id="BRZM01000121">
    <property type="protein sequence ID" value="GLD67903.1"/>
    <property type="molecule type" value="Genomic_DNA"/>
</dbReference>
<reference evidence="1" key="1">
    <citation type="submission" date="2022-08" db="EMBL/GenBank/DDBJ databases">
        <title>Genome sequencing of akame (Lates japonicus).</title>
        <authorList>
            <person name="Hashiguchi Y."/>
            <person name="Takahashi H."/>
        </authorList>
    </citation>
    <scope>NUCLEOTIDE SEQUENCE</scope>
    <source>
        <strain evidence="1">Kochi</strain>
    </source>
</reference>
<dbReference type="AlphaFoldDB" id="A0AAD3N781"/>
<gene>
    <name evidence="1" type="ORF">AKAME5_001922700</name>
</gene>
<accession>A0AAD3N781</accession>
<sequence>MKTNHHMPTQYRQSTRSSATCCILEAPEEELKTEASSWRLPLPEGELRLDTIVSLKYLDCVIRGAETLYTNLRGPADAIQTLNLAIELPKSRFPRAGRDVAFGTPTTPLRSLRMWMPFLTAGQEAGKEQRGPSTTCPLAVASVHLWANSCHPLPPHPCCSTQPLALELATRRFPAWSRCLWSTLSAG</sequence>
<evidence type="ECO:0000313" key="1">
    <source>
        <dbReference type="EMBL" id="GLD67903.1"/>
    </source>
</evidence>
<keyword evidence="2" id="KW-1185">Reference proteome</keyword>
<protein>
    <submittedName>
        <fullName evidence="1">Cytochrome P450 26B1</fullName>
    </submittedName>
</protein>
<evidence type="ECO:0000313" key="2">
    <source>
        <dbReference type="Proteomes" id="UP001279410"/>
    </source>
</evidence>
<proteinExistence type="predicted"/>